<feature type="transmembrane region" description="Helical" evidence="7">
    <location>
        <begin position="317"/>
        <end position="344"/>
    </location>
</feature>
<evidence type="ECO:0000256" key="2">
    <source>
        <dbReference type="ARBA" id="ARBA00022448"/>
    </source>
</evidence>
<keyword evidence="4 7" id="KW-1133">Transmembrane helix</keyword>
<accession>A0A1G5QLM4</accession>
<protein>
    <recommendedName>
        <fullName evidence="6">Transporter</fullName>
    </recommendedName>
</protein>
<feature type="transmembrane region" description="Helical" evidence="7">
    <location>
        <begin position="188"/>
        <end position="210"/>
    </location>
</feature>
<dbReference type="STRING" id="415747.SAMN03097708_02324"/>
<comment type="similarity">
    <text evidence="6">Belongs to the sodium:neurotransmitter symporter (SNF) (TC 2.A.22) family.</text>
</comment>
<evidence type="ECO:0000256" key="7">
    <source>
        <dbReference type="SAM" id="Phobius"/>
    </source>
</evidence>
<feature type="transmembrane region" description="Helical" evidence="7">
    <location>
        <begin position="396"/>
        <end position="416"/>
    </location>
</feature>
<dbReference type="SUPFAM" id="SSF161070">
    <property type="entry name" value="SNF-like"/>
    <property type="match status" value="1"/>
</dbReference>
<evidence type="ECO:0000313" key="8">
    <source>
        <dbReference type="EMBL" id="SCZ62734.1"/>
    </source>
</evidence>
<sequence>MAENRHLNSGVHRYSARRFPLANQHEFIRESRRQWSSEPAFVASMAAASVGLGNLWRFPYMMGENGGGAFVVAYLLALFVVVVPIMILEVAAGRLSQGNTVHTYRQVGRFGGVYGWFVVFITLVITSYYLVITGWTLGYTVDAVRGQTQVFDDFSAGYNSLWYFFAVAMLAGFVLVRGVKAIELLSKILMPVLLVVIVGLVIVASRTPGWGEAKDFFFQVDWRRLADGTLWAFAFGQAFYTLAIGQGYLVTYGSFIPRKTHVPRACLVVAGTETAVALLAGWMIFPFVFTFGMAPDEGSQLAFVTLPRVFDEMGSGAWLPILFFGLFFAAAFSSSLAGLKVVVAAVAEEFRLSDRAAVSIVIALMLILGSASALSFTPMEWTIAGEPVLEVLDRLAGGNVIIFSGVVGAALFCWFIPPHRIRTVLGTETRWWEWRIYLVGRYLPLVMSIWIVLTYAFAQLDLVP</sequence>
<dbReference type="InterPro" id="IPR000175">
    <property type="entry name" value="Na/ntran_symport"/>
</dbReference>
<dbReference type="NCBIfam" id="NF037979">
    <property type="entry name" value="Na_transp"/>
    <property type="match status" value="1"/>
</dbReference>
<name>A0A1G5QLM4_9GAMM</name>
<dbReference type="AlphaFoldDB" id="A0A1G5QLM4"/>
<keyword evidence="6" id="KW-0769">Symport</keyword>
<feature type="transmembrane region" description="Helical" evidence="7">
    <location>
        <begin position="113"/>
        <end position="137"/>
    </location>
</feature>
<dbReference type="CDD" id="cd10336">
    <property type="entry name" value="SLC6sbd_Tyt1-Like"/>
    <property type="match status" value="1"/>
</dbReference>
<evidence type="ECO:0000256" key="4">
    <source>
        <dbReference type="ARBA" id="ARBA00022989"/>
    </source>
</evidence>
<keyword evidence="5 7" id="KW-0472">Membrane</keyword>
<dbReference type="PROSITE" id="PS00610">
    <property type="entry name" value="NA_NEUROTRAN_SYMP_1"/>
    <property type="match status" value="1"/>
</dbReference>
<feature type="transmembrane region" description="Helical" evidence="7">
    <location>
        <begin position="157"/>
        <end position="176"/>
    </location>
</feature>
<dbReference type="PANTHER" id="PTHR42948">
    <property type="entry name" value="TRANSPORTER"/>
    <property type="match status" value="1"/>
</dbReference>
<evidence type="ECO:0000313" key="9">
    <source>
        <dbReference type="Proteomes" id="UP000199648"/>
    </source>
</evidence>
<proteinExistence type="inferred from homology"/>
<evidence type="ECO:0000256" key="1">
    <source>
        <dbReference type="ARBA" id="ARBA00004141"/>
    </source>
</evidence>
<feature type="transmembrane region" description="Helical" evidence="7">
    <location>
        <begin position="39"/>
        <end position="56"/>
    </location>
</feature>
<feature type="transmembrane region" description="Helical" evidence="7">
    <location>
        <begin position="230"/>
        <end position="253"/>
    </location>
</feature>
<feature type="transmembrane region" description="Helical" evidence="7">
    <location>
        <begin position="265"/>
        <end position="289"/>
    </location>
</feature>
<keyword evidence="3 6" id="KW-0812">Transmembrane</keyword>
<dbReference type="PRINTS" id="PR00176">
    <property type="entry name" value="NANEUSMPORT"/>
</dbReference>
<keyword evidence="9" id="KW-1185">Reference proteome</keyword>
<dbReference type="EMBL" id="FMWD01000007">
    <property type="protein sequence ID" value="SCZ62734.1"/>
    <property type="molecule type" value="Genomic_DNA"/>
</dbReference>
<feature type="transmembrane region" description="Helical" evidence="7">
    <location>
        <begin position="436"/>
        <end position="458"/>
    </location>
</feature>
<dbReference type="InterPro" id="IPR037272">
    <property type="entry name" value="SNS_sf"/>
</dbReference>
<evidence type="ECO:0000256" key="5">
    <source>
        <dbReference type="ARBA" id="ARBA00023136"/>
    </source>
</evidence>
<dbReference type="PROSITE" id="PS50267">
    <property type="entry name" value="NA_NEUROTRAN_SYMP_3"/>
    <property type="match status" value="1"/>
</dbReference>
<dbReference type="GO" id="GO:0015293">
    <property type="term" value="F:symporter activity"/>
    <property type="evidence" value="ECO:0007669"/>
    <property type="project" value="UniProtKB-KW"/>
</dbReference>
<dbReference type="GO" id="GO:0016020">
    <property type="term" value="C:membrane"/>
    <property type="evidence" value="ECO:0007669"/>
    <property type="project" value="UniProtKB-SubCell"/>
</dbReference>
<dbReference type="InterPro" id="IPR047218">
    <property type="entry name" value="YocR/YhdH-like"/>
</dbReference>
<dbReference type="Pfam" id="PF00209">
    <property type="entry name" value="SNF"/>
    <property type="match status" value="2"/>
</dbReference>
<evidence type="ECO:0000256" key="3">
    <source>
        <dbReference type="ARBA" id="ARBA00022692"/>
    </source>
</evidence>
<keyword evidence="2 6" id="KW-0813">Transport</keyword>
<feature type="transmembrane region" description="Helical" evidence="7">
    <location>
        <begin position="68"/>
        <end position="92"/>
    </location>
</feature>
<dbReference type="Gene3D" id="1.20.1740.10">
    <property type="entry name" value="Amino acid/polyamine transporter I"/>
    <property type="match status" value="1"/>
</dbReference>
<feature type="transmembrane region" description="Helical" evidence="7">
    <location>
        <begin position="356"/>
        <end position="376"/>
    </location>
</feature>
<organism evidence="8 9">
    <name type="scientific">Thiohalomonas denitrificans</name>
    <dbReference type="NCBI Taxonomy" id="415747"/>
    <lineage>
        <taxon>Bacteria</taxon>
        <taxon>Pseudomonadati</taxon>
        <taxon>Pseudomonadota</taxon>
        <taxon>Gammaproteobacteria</taxon>
        <taxon>Thiohalomonadales</taxon>
        <taxon>Thiohalomonadaceae</taxon>
        <taxon>Thiohalomonas</taxon>
    </lineage>
</organism>
<dbReference type="Proteomes" id="UP000199648">
    <property type="component" value="Unassembled WGS sequence"/>
</dbReference>
<gene>
    <name evidence="8" type="ORF">SAMN03097708_02324</name>
</gene>
<reference evidence="8 9" key="1">
    <citation type="submission" date="2016-10" db="EMBL/GenBank/DDBJ databases">
        <authorList>
            <person name="de Groot N.N."/>
        </authorList>
    </citation>
    <scope>NUCLEOTIDE SEQUENCE [LARGE SCALE GENOMIC DNA]</scope>
    <source>
        <strain evidence="8 9">HLD2</strain>
    </source>
</reference>
<dbReference type="PANTHER" id="PTHR42948:SF1">
    <property type="entry name" value="TRANSPORTER"/>
    <property type="match status" value="1"/>
</dbReference>
<evidence type="ECO:0000256" key="6">
    <source>
        <dbReference type="RuleBase" id="RU003732"/>
    </source>
</evidence>
<comment type="subcellular location">
    <subcellularLocation>
        <location evidence="1">Membrane</location>
        <topology evidence="1">Multi-pass membrane protein</topology>
    </subcellularLocation>
</comment>
<dbReference type="RefSeq" id="WP_281180212.1">
    <property type="nucleotide sequence ID" value="NZ_FMWD01000007.1"/>
</dbReference>